<evidence type="ECO:0000313" key="3">
    <source>
        <dbReference type="EMBL" id="GAA4808807.1"/>
    </source>
</evidence>
<evidence type="ECO:0000256" key="1">
    <source>
        <dbReference type="SAM" id="MobiDB-lite"/>
    </source>
</evidence>
<dbReference type="Proteomes" id="UP001500839">
    <property type="component" value="Unassembled WGS sequence"/>
</dbReference>
<dbReference type="Pfam" id="PF12680">
    <property type="entry name" value="SnoaL_2"/>
    <property type="match status" value="1"/>
</dbReference>
<dbReference type="SUPFAM" id="SSF54427">
    <property type="entry name" value="NTF2-like"/>
    <property type="match status" value="1"/>
</dbReference>
<dbReference type="Gene3D" id="3.10.450.50">
    <property type="match status" value="1"/>
</dbReference>
<accession>A0ABP9CIF5</accession>
<name>A0ABP9CIF5_9ACTN</name>
<reference evidence="4" key="1">
    <citation type="journal article" date="2019" name="Int. J. Syst. Evol. Microbiol.">
        <title>The Global Catalogue of Microorganisms (GCM) 10K type strain sequencing project: providing services to taxonomists for standard genome sequencing and annotation.</title>
        <authorList>
            <consortium name="The Broad Institute Genomics Platform"/>
            <consortium name="The Broad Institute Genome Sequencing Center for Infectious Disease"/>
            <person name="Wu L."/>
            <person name="Ma J."/>
        </authorList>
    </citation>
    <scope>NUCLEOTIDE SEQUENCE [LARGE SCALE GENOMIC DNA]</scope>
    <source>
        <strain evidence="4">JCM 18542</strain>
    </source>
</reference>
<protein>
    <submittedName>
        <fullName evidence="3">Nuclear transport factor 2 family protein</fullName>
    </submittedName>
</protein>
<dbReference type="RefSeq" id="WP_200170853.1">
    <property type="nucleotide sequence ID" value="NZ_BAABKQ010000001.1"/>
</dbReference>
<gene>
    <name evidence="3" type="ORF">GCM10023353_10680</name>
</gene>
<dbReference type="EMBL" id="BAABKQ010000001">
    <property type="protein sequence ID" value="GAA4808807.1"/>
    <property type="molecule type" value="Genomic_DNA"/>
</dbReference>
<evidence type="ECO:0000313" key="4">
    <source>
        <dbReference type="Proteomes" id="UP001500839"/>
    </source>
</evidence>
<feature type="domain" description="SnoaL-like" evidence="2">
    <location>
        <begin position="26"/>
        <end position="127"/>
    </location>
</feature>
<feature type="region of interest" description="Disordered" evidence="1">
    <location>
        <begin position="1"/>
        <end position="29"/>
    </location>
</feature>
<proteinExistence type="predicted"/>
<organism evidence="3 4">
    <name type="scientific">Tomitella cavernea</name>
    <dbReference type="NCBI Taxonomy" id="1387982"/>
    <lineage>
        <taxon>Bacteria</taxon>
        <taxon>Bacillati</taxon>
        <taxon>Actinomycetota</taxon>
        <taxon>Actinomycetes</taxon>
        <taxon>Mycobacteriales</taxon>
        <taxon>Tomitella</taxon>
    </lineage>
</organism>
<dbReference type="InterPro" id="IPR032710">
    <property type="entry name" value="NTF2-like_dom_sf"/>
</dbReference>
<sequence>MNTTDTPEAGGPAAAENEHPARTASRRSMAAVRAKDKQAWLGIFADDGWVEDPVGKSGFDPEGAGHHGREAIGRFWDMAIAKTDSIEFLIDDSVACGDEVANIGRIRTTMGGHVIDAEGVFIYRVDGAGDLQSLRAFWELDRAMKTARPAE</sequence>
<evidence type="ECO:0000259" key="2">
    <source>
        <dbReference type="Pfam" id="PF12680"/>
    </source>
</evidence>
<comment type="caution">
    <text evidence="3">The sequence shown here is derived from an EMBL/GenBank/DDBJ whole genome shotgun (WGS) entry which is preliminary data.</text>
</comment>
<keyword evidence="4" id="KW-1185">Reference proteome</keyword>
<dbReference type="InterPro" id="IPR037401">
    <property type="entry name" value="SnoaL-like"/>
</dbReference>